<keyword evidence="1" id="KW-0472">Membrane</keyword>
<keyword evidence="3" id="KW-1185">Reference proteome</keyword>
<dbReference type="OrthoDB" id="7391283at2"/>
<accession>A0A3N5D8A0</accession>
<proteinExistence type="predicted"/>
<dbReference type="Proteomes" id="UP000275232">
    <property type="component" value="Unassembled WGS sequence"/>
</dbReference>
<sequence>MAEKLTRRQIAEAATISAQAPRQLRNAPVDRTFELPGILYAATVGLFLGYVAIMGWGFAHPEMILPVAIFAIFIVAGFGVPAIWTRLAPDSPARAKSWSRFVAEGIDTATGPLDAKAASVQVVILPVLIFGWGVAVVSIAALAR</sequence>
<dbReference type="AlphaFoldDB" id="A0A3N5D8A0"/>
<name>A0A3N5D8A0_9SPHN</name>
<comment type="caution">
    <text evidence="2">The sequence shown here is derived from an EMBL/GenBank/DDBJ whole genome shotgun (WGS) entry which is preliminary data.</text>
</comment>
<protein>
    <submittedName>
        <fullName evidence="2">Uncharacterized protein</fullName>
    </submittedName>
</protein>
<dbReference type="RefSeq" id="WP_123878676.1">
    <property type="nucleotide sequence ID" value="NZ_RPFZ01000001.1"/>
</dbReference>
<evidence type="ECO:0000313" key="3">
    <source>
        <dbReference type="Proteomes" id="UP000275232"/>
    </source>
</evidence>
<gene>
    <name evidence="2" type="ORF">EG799_03725</name>
</gene>
<keyword evidence="1" id="KW-1133">Transmembrane helix</keyword>
<feature type="transmembrane region" description="Helical" evidence="1">
    <location>
        <begin position="63"/>
        <end position="84"/>
    </location>
</feature>
<reference evidence="2 3" key="1">
    <citation type="submission" date="2018-11" db="EMBL/GenBank/DDBJ databases">
        <title>Erythrobacter spongiae sp. nov., isolated from a marine sponge.</title>
        <authorList>
            <person name="Zhuang L."/>
            <person name="Luo L."/>
        </authorList>
    </citation>
    <scope>NUCLEOTIDE SEQUENCE [LARGE SCALE GENOMIC DNA]</scope>
    <source>
        <strain evidence="2 3">HN-E23</strain>
    </source>
</reference>
<evidence type="ECO:0000256" key="1">
    <source>
        <dbReference type="SAM" id="Phobius"/>
    </source>
</evidence>
<organism evidence="2 3">
    <name type="scientific">Aurantiacibacter spongiae</name>
    <dbReference type="NCBI Taxonomy" id="2488860"/>
    <lineage>
        <taxon>Bacteria</taxon>
        <taxon>Pseudomonadati</taxon>
        <taxon>Pseudomonadota</taxon>
        <taxon>Alphaproteobacteria</taxon>
        <taxon>Sphingomonadales</taxon>
        <taxon>Erythrobacteraceae</taxon>
        <taxon>Aurantiacibacter</taxon>
    </lineage>
</organism>
<keyword evidence="1" id="KW-0812">Transmembrane</keyword>
<feature type="transmembrane region" description="Helical" evidence="1">
    <location>
        <begin position="122"/>
        <end position="143"/>
    </location>
</feature>
<feature type="transmembrane region" description="Helical" evidence="1">
    <location>
        <begin position="38"/>
        <end position="56"/>
    </location>
</feature>
<dbReference type="EMBL" id="RPFZ01000001">
    <property type="protein sequence ID" value="RPF70828.1"/>
    <property type="molecule type" value="Genomic_DNA"/>
</dbReference>
<evidence type="ECO:0000313" key="2">
    <source>
        <dbReference type="EMBL" id="RPF70828.1"/>
    </source>
</evidence>